<proteinExistence type="predicted"/>
<protein>
    <recommendedName>
        <fullName evidence="9">P-type ATPase A domain-containing protein</fullName>
    </recommendedName>
</protein>
<keyword evidence="4" id="KW-0547">Nucleotide-binding</keyword>
<evidence type="ECO:0000256" key="6">
    <source>
        <dbReference type="ARBA" id="ARBA00022842"/>
    </source>
</evidence>
<dbReference type="Pfam" id="PF00122">
    <property type="entry name" value="E1-E2_ATPase"/>
    <property type="match status" value="1"/>
</dbReference>
<dbReference type="Gene3D" id="2.70.150.10">
    <property type="entry name" value="Calcium-transporting ATPase, cytoplasmic transduction domain A"/>
    <property type="match status" value="1"/>
</dbReference>
<evidence type="ECO:0000256" key="4">
    <source>
        <dbReference type="ARBA" id="ARBA00022741"/>
    </source>
</evidence>
<dbReference type="GO" id="GO:0140358">
    <property type="term" value="F:P-type transmembrane transporter activity"/>
    <property type="evidence" value="ECO:0007669"/>
    <property type="project" value="InterPro"/>
</dbReference>
<keyword evidence="6" id="KW-0460">Magnesium</keyword>
<keyword evidence="3" id="KW-0479">Metal-binding</keyword>
<evidence type="ECO:0000256" key="3">
    <source>
        <dbReference type="ARBA" id="ARBA00022723"/>
    </source>
</evidence>
<comment type="caution">
    <text evidence="10">The sequence shown here is derived from an EMBL/GenBank/DDBJ whole genome shotgun (WGS) entry which is preliminary data.</text>
</comment>
<evidence type="ECO:0000259" key="9">
    <source>
        <dbReference type="Pfam" id="PF00122"/>
    </source>
</evidence>
<dbReference type="SUPFAM" id="SSF81653">
    <property type="entry name" value="Calcium ATPase, transduction domain A"/>
    <property type="match status" value="1"/>
</dbReference>
<dbReference type="GO" id="GO:0046872">
    <property type="term" value="F:metal ion binding"/>
    <property type="evidence" value="ECO:0007669"/>
    <property type="project" value="UniProtKB-KW"/>
</dbReference>
<dbReference type="EMBL" id="JANEYF010002925">
    <property type="protein sequence ID" value="KAJ8940951.1"/>
    <property type="molecule type" value="Genomic_DNA"/>
</dbReference>
<dbReference type="GO" id="GO:0016020">
    <property type="term" value="C:membrane"/>
    <property type="evidence" value="ECO:0007669"/>
    <property type="project" value="UniProtKB-SubCell"/>
</dbReference>
<evidence type="ECO:0000256" key="7">
    <source>
        <dbReference type="ARBA" id="ARBA00022967"/>
    </source>
</evidence>
<evidence type="ECO:0000256" key="8">
    <source>
        <dbReference type="ARBA" id="ARBA00049360"/>
    </source>
</evidence>
<dbReference type="GO" id="GO:0019829">
    <property type="term" value="F:ATPase-coupled monoatomic cation transmembrane transporter activity"/>
    <property type="evidence" value="ECO:0007669"/>
    <property type="project" value="TreeGrafter"/>
</dbReference>
<keyword evidence="7" id="KW-1278">Translocase</keyword>
<evidence type="ECO:0000256" key="1">
    <source>
        <dbReference type="ARBA" id="ARBA00004141"/>
    </source>
</evidence>
<evidence type="ECO:0000313" key="10">
    <source>
        <dbReference type="EMBL" id="KAJ8940951.1"/>
    </source>
</evidence>
<reference evidence="10" key="1">
    <citation type="journal article" date="2023" name="Insect Mol. Biol.">
        <title>Genome sequencing provides insights into the evolution of gene families encoding plant cell wall-degrading enzymes in longhorned beetles.</title>
        <authorList>
            <person name="Shin N.R."/>
            <person name="Okamura Y."/>
            <person name="Kirsch R."/>
            <person name="Pauchet Y."/>
        </authorList>
    </citation>
    <scope>NUCLEOTIDE SEQUENCE</scope>
    <source>
        <strain evidence="10">RBIC_L_NR</strain>
    </source>
</reference>
<evidence type="ECO:0000256" key="5">
    <source>
        <dbReference type="ARBA" id="ARBA00022840"/>
    </source>
</evidence>
<dbReference type="InterPro" id="IPR008250">
    <property type="entry name" value="ATPase_P-typ_transduc_dom_A_sf"/>
</dbReference>
<dbReference type="PANTHER" id="PTHR45630">
    <property type="entry name" value="CATION-TRANSPORTING ATPASE-RELATED"/>
    <property type="match status" value="1"/>
</dbReference>
<dbReference type="GO" id="GO:0006874">
    <property type="term" value="P:intracellular calcium ion homeostasis"/>
    <property type="evidence" value="ECO:0007669"/>
    <property type="project" value="TreeGrafter"/>
</dbReference>
<evidence type="ECO:0000313" key="11">
    <source>
        <dbReference type="Proteomes" id="UP001162156"/>
    </source>
</evidence>
<comment type="catalytic activity">
    <reaction evidence="8">
        <text>ATP + H2O = ADP + phosphate + H(+)</text>
        <dbReference type="Rhea" id="RHEA:13065"/>
        <dbReference type="ChEBI" id="CHEBI:15377"/>
        <dbReference type="ChEBI" id="CHEBI:15378"/>
        <dbReference type="ChEBI" id="CHEBI:30616"/>
        <dbReference type="ChEBI" id="CHEBI:43474"/>
        <dbReference type="ChEBI" id="CHEBI:456216"/>
    </reaction>
</comment>
<evidence type="ECO:0000256" key="2">
    <source>
        <dbReference type="ARBA" id="ARBA00022553"/>
    </source>
</evidence>
<feature type="domain" description="P-type ATPase A" evidence="9">
    <location>
        <begin position="75"/>
        <end position="127"/>
    </location>
</feature>
<keyword evidence="11" id="KW-1185">Reference proteome</keyword>
<sequence length="127" mass="13955">MILQETVEAINSLILVKMIKCSDLNSAHENEREEKKLLKYNLSDGRKKVVGITTSIIQTRKNQKNLKGTVHSLDTAIVCRGNSNFEQIPTSDLVPGDVILIPSNGCELQCDAVLLSGNCIVNESMLT</sequence>
<dbReference type="GO" id="GO:0015203">
    <property type="term" value="F:polyamine transmembrane transporter activity"/>
    <property type="evidence" value="ECO:0007669"/>
    <property type="project" value="TreeGrafter"/>
</dbReference>
<dbReference type="Proteomes" id="UP001162156">
    <property type="component" value="Unassembled WGS sequence"/>
</dbReference>
<keyword evidence="5" id="KW-0067">ATP-binding</keyword>
<dbReference type="GO" id="GO:0005524">
    <property type="term" value="F:ATP binding"/>
    <property type="evidence" value="ECO:0007669"/>
    <property type="project" value="UniProtKB-KW"/>
</dbReference>
<dbReference type="PANTHER" id="PTHR45630:SF8">
    <property type="entry name" value="CATION-TRANSPORTING ATPASE"/>
    <property type="match status" value="1"/>
</dbReference>
<comment type="subcellular location">
    <subcellularLocation>
        <location evidence="1">Membrane</location>
        <topology evidence="1">Multi-pass membrane protein</topology>
    </subcellularLocation>
</comment>
<accession>A0AAV8XPT0</accession>
<name>A0AAV8XPT0_9CUCU</name>
<feature type="non-terminal residue" evidence="10">
    <location>
        <position position="127"/>
    </location>
</feature>
<organism evidence="10 11">
    <name type="scientific">Rhamnusium bicolor</name>
    <dbReference type="NCBI Taxonomy" id="1586634"/>
    <lineage>
        <taxon>Eukaryota</taxon>
        <taxon>Metazoa</taxon>
        <taxon>Ecdysozoa</taxon>
        <taxon>Arthropoda</taxon>
        <taxon>Hexapoda</taxon>
        <taxon>Insecta</taxon>
        <taxon>Pterygota</taxon>
        <taxon>Neoptera</taxon>
        <taxon>Endopterygota</taxon>
        <taxon>Coleoptera</taxon>
        <taxon>Polyphaga</taxon>
        <taxon>Cucujiformia</taxon>
        <taxon>Chrysomeloidea</taxon>
        <taxon>Cerambycidae</taxon>
        <taxon>Lepturinae</taxon>
        <taxon>Rhagiini</taxon>
        <taxon>Rhamnusium</taxon>
    </lineage>
</organism>
<keyword evidence="2" id="KW-0597">Phosphoprotein</keyword>
<dbReference type="AlphaFoldDB" id="A0AAV8XPT0"/>
<gene>
    <name evidence="10" type="ORF">NQ314_010528</name>
</gene>
<dbReference type="InterPro" id="IPR006544">
    <property type="entry name" value="P-type_TPase_V"/>
</dbReference>
<dbReference type="InterPro" id="IPR059000">
    <property type="entry name" value="ATPase_P-type_domA"/>
</dbReference>